<keyword evidence="1" id="KW-0472">Membrane</keyword>
<keyword evidence="1" id="KW-1133">Transmembrane helix</keyword>
<dbReference type="Proteomes" id="UP000248614">
    <property type="component" value="Unassembled WGS sequence"/>
</dbReference>
<feature type="transmembrane region" description="Helical" evidence="1">
    <location>
        <begin position="60"/>
        <end position="77"/>
    </location>
</feature>
<accession>A0A2W4ZEN5</accession>
<reference evidence="2 3" key="1">
    <citation type="submission" date="2017-08" db="EMBL/GenBank/DDBJ databases">
        <title>Infants hospitalized years apart are colonized by the same room-sourced microbial strains.</title>
        <authorList>
            <person name="Brooks B."/>
            <person name="Olm M.R."/>
            <person name="Firek B.A."/>
            <person name="Baker R."/>
            <person name="Thomas B.C."/>
            <person name="Morowitz M.J."/>
            <person name="Banfield J.F."/>
        </authorList>
    </citation>
    <scope>NUCLEOTIDE SEQUENCE [LARGE SCALE GENOMIC DNA]</scope>
    <source>
        <strain evidence="2">S2_018_000_R3_110</strain>
    </source>
</reference>
<dbReference type="EMBL" id="QFNF01000002">
    <property type="protein sequence ID" value="PZO80750.1"/>
    <property type="molecule type" value="Genomic_DNA"/>
</dbReference>
<sequence>MGRRAGCHRHRNRPVPAGREIVNEPTWRKPAGVLAILAMLTVWAVAVAMLSPVVGGWHQMVQLAFYVVAGIAWLWVLPMRRMLRWMETGRWR</sequence>
<feature type="transmembrane region" description="Helical" evidence="1">
    <location>
        <begin position="33"/>
        <end position="54"/>
    </location>
</feature>
<evidence type="ECO:0000256" key="1">
    <source>
        <dbReference type="SAM" id="Phobius"/>
    </source>
</evidence>
<dbReference type="AlphaFoldDB" id="A0A2W4ZEN5"/>
<gene>
    <name evidence="2" type="ORF">DI632_01560</name>
</gene>
<organism evidence="2 3">
    <name type="scientific">Sphingomonas hengshuiensis</name>
    <dbReference type="NCBI Taxonomy" id="1609977"/>
    <lineage>
        <taxon>Bacteria</taxon>
        <taxon>Pseudomonadati</taxon>
        <taxon>Pseudomonadota</taxon>
        <taxon>Alphaproteobacteria</taxon>
        <taxon>Sphingomonadales</taxon>
        <taxon>Sphingomonadaceae</taxon>
        <taxon>Sphingomonas</taxon>
    </lineage>
</organism>
<evidence type="ECO:0000313" key="2">
    <source>
        <dbReference type="EMBL" id="PZO80750.1"/>
    </source>
</evidence>
<dbReference type="InterPro" id="IPR021265">
    <property type="entry name" value="DUF2842"/>
</dbReference>
<dbReference type="Pfam" id="PF11003">
    <property type="entry name" value="DUF2842"/>
    <property type="match status" value="1"/>
</dbReference>
<comment type="caution">
    <text evidence="2">The sequence shown here is derived from an EMBL/GenBank/DDBJ whole genome shotgun (WGS) entry which is preliminary data.</text>
</comment>
<proteinExistence type="predicted"/>
<protein>
    <submittedName>
        <fullName evidence="2">DUF2842 domain-containing protein</fullName>
    </submittedName>
</protein>
<evidence type="ECO:0000313" key="3">
    <source>
        <dbReference type="Proteomes" id="UP000248614"/>
    </source>
</evidence>
<keyword evidence="1" id="KW-0812">Transmembrane</keyword>
<name>A0A2W4ZEN5_9SPHN</name>